<dbReference type="AlphaFoldDB" id="A0A6S7HW13"/>
<comment type="caution">
    <text evidence="2">The sequence shown here is derived from an EMBL/GenBank/DDBJ whole genome shotgun (WGS) entry which is preliminary data.</text>
</comment>
<proteinExistence type="predicted"/>
<dbReference type="PANTHER" id="PTHR22891">
    <property type="entry name" value="EUKARYOTIC TRANSLATION INITIATION FACTOR 2C"/>
    <property type="match status" value="1"/>
</dbReference>
<evidence type="ECO:0000256" key="1">
    <source>
        <dbReference type="SAM" id="MobiDB-lite"/>
    </source>
</evidence>
<reference evidence="2" key="1">
    <citation type="submission" date="2020-04" db="EMBL/GenBank/DDBJ databases">
        <authorList>
            <person name="Alioto T."/>
            <person name="Alioto T."/>
            <person name="Gomez Garrido J."/>
        </authorList>
    </citation>
    <scope>NUCLEOTIDE SEQUENCE</scope>
    <source>
        <strain evidence="2">A484AB</strain>
    </source>
</reference>
<dbReference type="InterPro" id="IPR003165">
    <property type="entry name" value="Piwi"/>
</dbReference>
<dbReference type="Gene3D" id="3.30.420.10">
    <property type="entry name" value="Ribonuclease H-like superfamily/Ribonuclease H"/>
    <property type="match status" value="1"/>
</dbReference>
<feature type="region of interest" description="Disordered" evidence="1">
    <location>
        <begin position="111"/>
        <end position="139"/>
    </location>
</feature>
<dbReference type="InterPro" id="IPR012337">
    <property type="entry name" value="RNaseH-like_sf"/>
</dbReference>
<organism evidence="2 3">
    <name type="scientific">Paramuricea clavata</name>
    <name type="common">Red gorgonian</name>
    <name type="synonym">Violescent sea-whip</name>
    <dbReference type="NCBI Taxonomy" id="317549"/>
    <lineage>
        <taxon>Eukaryota</taxon>
        <taxon>Metazoa</taxon>
        <taxon>Cnidaria</taxon>
        <taxon>Anthozoa</taxon>
        <taxon>Octocorallia</taxon>
        <taxon>Malacalcyonacea</taxon>
        <taxon>Plexauridae</taxon>
        <taxon>Paramuricea</taxon>
    </lineage>
</organism>
<protein>
    <submittedName>
        <fullName evidence="2">Argonaute-2, partial</fullName>
    </submittedName>
</protein>
<keyword evidence="3" id="KW-1185">Reference proteome</keyword>
<dbReference type="OrthoDB" id="5971213at2759"/>
<name>A0A6S7HW13_PARCT</name>
<dbReference type="PROSITE" id="PS50822">
    <property type="entry name" value="PIWI"/>
    <property type="match status" value="1"/>
</dbReference>
<dbReference type="GO" id="GO:0003676">
    <property type="term" value="F:nucleic acid binding"/>
    <property type="evidence" value="ECO:0007669"/>
    <property type="project" value="InterPro"/>
</dbReference>
<evidence type="ECO:0000313" key="3">
    <source>
        <dbReference type="Proteomes" id="UP001152795"/>
    </source>
</evidence>
<feature type="compositionally biased region" description="Polar residues" evidence="1">
    <location>
        <begin position="111"/>
        <end position="120"/>
    </location>
</feature>
<dbReference type="Pfam" id="PF02171">
    <property type="entry name" value="Piwi"/>
    <property type="match status" value="1"/>
</dbReference>
<dbReference type="InterPro" id="IPR036397">
    <property type="entry name" value="RNaseH_sf"/>
</dbReference>
<gene>
    <name evidence="2" type="ORF">PACLA_8A058756</name>
</gene>
<sequence length="139" mass="15685">KRHHARFFAVDQKDQKGKSRNIPAGTVVDTQICHPFEFNWYLCSHAGIQGTSKPALYHVLYDDSDFKSDDLQILTYQLCYTYVRCARSVSIVAPGAHHVAFRARHHLKMDSSTEGSTVSDDSGPKEITQEMRNLASVQT</sequence>
<evidence type="ECO:0000313" key="2">
    <source>
        <dbReference type="EMBL" id="CAB4008837.1"/>
    </source>
</evidence>
<dbReference type="Proteomes" id="UP001152795">
    <property type="component" value="Unassembled WGS sequence"/>
</dbReference>
<accession>A0A6S7HW13</accession>
<dbReference type="SUPFAM" id="SSF53098">
    <property type="entry name" value="Ribonuclease H-like"/>
    <property type="match status" value="1"/>
</dbReference>
<feature type="non-terminal residue" evidence="2">
    <location>
        <position position="139"/>
    </location>
</feature>
<dbReference type="EMBL" id="CACRXK020006244">
    <property type="protein sequence ID" value="CAB4008837.1"/>
    <property type="molecule type" value="Genomic_DNA"/>
</dbReference>